<keyword evidence="1" id="KW-0597">Phosphoprotein</keyword>
<evidence type="ECO:0000313" key="6">
    <source>
        <dbReference type="Proteomes" id="UP000077266"/>
    </source>
</evidence>
<evidence type="ECO:0000313" key="5">
    <source>
        <dbReference type="EMBL" id="KZV82788.1"/>
    </source>
</evidence>
<protein>
    <recommendedName>
        <fullName evidence="7">Ubinuclein middle domain-containing protein</fullName>
    </recommendedName>
</protein>
<evidence type="ECO:0000259" key="4">
    <source>
        <dbReference type="Pfam" id="PF14075"/>
    </source>
</evidence>
<feature type="compositionally biased region" description="Acidic residues" evidence="2">
    <location>
        <begin position="108"/>
        <end position="119"/>
    </location>
</feature>
<proteinExistence type="predicted"/>
<feature type="region of interest" description="Disordered" evidence="2">
    <location>
        <begin position="471"/>
        <end position="517"/>
    </location>
</feature>
<evidence type="ECO:0008006" key="7">
    <source>
        <dbReference type="Google" id="ProtNLM"/>
    </source>
</evidence>
<feature type="compositionally biased region" description="Acidic residues" evidence="2">
    <location>
        <begin position="77"/>
        <end position="100"/>
    </location>
</feature>
<feature type="compositionally biased region" description="Pro residues" evidence="2">
    <location>
        <begin position="207"/>
        <end position="217"/>
    </location>
</feature>
<feature type="domain" description="Ubinuclein middle" evidence="4">
    <location>
        <begin position="532"/>
        <end position="757"/>
    </location>
</feature>
<dbReference type="InterPro" id="IPR026947">
    <property type="entry name" value="UBN_middle_dom"/>
</dbReference>
<feature type="compositionally biased region" description="Polar residues" evidence="2">
    <location>
        <begin position="38"/>
        <end position="59"/>
    </location>
</feature>
<dbReference type="AlphaFoldDB" id="A0A165CNC7"/>
<feature type="compositionally biased region" description="Acidic residues" evidence="2">
    <location>
        <begin position="11"/>
        <end position="20"/>
    </location>
</feature>
<sequence>MSSKASPIILDDTEPEDNDVEANIHVIPPTSPLEPLTDTANEHTPTASREGSPSASQVSAVDAMEVDEGAAGGDTTMDVDEPDEPDAADGDGPDDGEQADAESHSESESDTDDDEGGEGDEPRAEEDITQSPRHSPKREVEESEPAPDASSSKPPSPSPKPDLPPAVTNGETKAESAPRETTPAGKTGKKPSSAAAKPKSKRQHRSPTPPPKPPPPMQTVRMTIKLDTGKSSNREYAFDLAKMAEEQGMQLRPPQPILRLESDSEDDDAGGGNNSAEEAAKAIEERFKDLEKQEKPKKRRKRKRTDEQYDLEDEFIDDSELAIEERKFFAQTKQTGFYVSSGEVALLREKTEPSKRSPKKPAVAPGAKDSDASSTKDAPIAAAPATKKKPKEEPVPPPEYPPSIPLADKPKVRRSALARTLAALPGESVARESECMRALVKRIEMPPPLPSTKPRRHSINGDAENPVVIASDEDSDEHETGPTPEEIMAGGRGTKRKASMAGPNDTAGTPGDGDMVAEPRKRRKTLVELPKFSKELMPDIEMLRRLVEREDEAFSIRGKFPQHVKPVLQAVAMKAIVLDEYDDDFFDAMPKIFPYNRFTMKKLIARTVFKDHIDLINKRQDELLVDLKRIVDTGFERAKEDHARAVAAWEFRLAKKKNDTNAAADAAPPVAVAVDDANAGEREDKPPQQKYKLTEGMRIIIWNLVSLTNDIAILTGEKNKYENVNEVVSEQGMRKILYQKIQSCFPDNWMNTGILSREVSSLKKKQGRENMAELPDA</sequence>
<feature type="region of interest" description="Disordered" evidence="2">
    <location>
        <begin position="348"/>
        <end position="411"/>
    </location>
</feature>
<dbReference type="EMBL" id="KV426304">
    <property type="protein sequence ID" value="KZV82788.1"/>
    <property type="molecule type" value="Genomic_DNA"/>
</dbReference>
<dbReference type="Pfam" id="PF14075">
    <property type="entry name" value="UBN_AB"/>
    <property type="match status" value="1"/>
</dbReference>
<feature type="compositionally biased region" description="Pro residues" evidence="2">
    <location>
        <begin position="395"/>
        <end position="404"/>
    </location>
</feature>
<reference evidence="5 6" key="1">
    <citation type="journal article" date="2016" name="Mol. Biol. Evol.">
        <title>Comparative Genomics of Early-Diverging Mushroom-Forming Fungi Provides Insights into the Origins of Lignocellulose Decay Capabilities.</title>
        <authorList>
            <person name="Nagy L.G."/>
            <person name="Riley R."/>
            <person name="Tritt A."/>
            <person name="Adam C."/>
            <person name="Daum C."/>
            <person name="Floudas D."/>
            <person name="Sun H."/>
            <person name="Yadav J.S."/>
            <person name="Pangilinan J."/>
            <person name="Larsson K.H."/>
            <person name="Matsuura K."/>
            <person name="Barry K."/>
            <person name="Labutti K."/>
            <person name="Kuo R."/>
            <person name="Ohm R.A."/>
            <person name="Bhattacharya S.S."/>
            <person name="Shirouzu T."/>
            <person name="Yoshinaga Y."/>
            <person name="Martin F.M."/>
            <person name="Grigoriev I.V."/>
            <person name="Hibbett D.S."/>
        </authorList>
    </citation>
    <scope>NUCLEOTIDE SEQUENCE [LARGE SCALE GENOMIC DNA]</scope>
    <source>
        <strain evidence="5 6">HHB12029</strain>
    </source>
</reference>
<dbReference type="InParanoid" id="A0A165CNC7"/>
<keyword evidence="6" id="KW-1185">Reference proteome</keyword>
<evidence type="ECO:0000256" key="2">
    <source>
        <dbReference type="SAM" id="MobiDB-lite"/>
    </source>
</evidence>
<gene>
    <name evidence="5" type="ORF">EXIGLDRAFT_843431</name>
</gene>
<accession>A0A165CNC7</accession>
<feature type="compositionally biased region" description="Pro residues" evidence="2">
    <location>
        <begin position="154"/>
        <end position="164"/>
    </location>
</feature>
<evidence type="ECO:0000259" key="3">
    <source>
        <dbReference type="Pfam" id="PF08729"/>
    </source>
</evidence>
<dbReference type="OrthoDB" id="5576775at2759"/>
<dbReference type="InterPro" id="IPR014840">
    <property type="entry name" value="HRD"/>
</dbReference>
<dbReference type="Pfam" id="PF08729">
    <property type="entry name" value="HUN"/>
    <property type="match status" value="1"/>
</dbReference>
<feature type="region of interest" description="Disordered" evidence="2">
    <location>
        <begin position="1"/>
        <end position="317"/>
    </location>
</feature>
<feature type="compositionally biased region" description="Basic and acidic residues" evidence="2">
    <location>
        <begin position="232"/>
        <end position="245"/>
    </location>
</feature>
<organism evidence="5 6">
    <name type="scientific">Exidia glandulosa HHB12029</name>
    <dbReference type="NCBI Taxonomy" id="1314781"/>
    <lineage>
        <taxon>Eukaryota</taxon>
        <taxon>Fungi</taxon>
        <taxon>Dikarya</taxon>
        <taxon>Basidiomycota</taxon>
        <taxon>Agaricomycotina</taxon>
        <taxon>Agaricomycetes</taxon>
        <taxon>Auriculariales</taxon>
        <taxon>Exidiaceae</taxon>
        <taxon>Exidia</taxon>
    </lineage>
</organism>
<feature type="compositionally biased region" description="Low complexity" evidence="2">
    <location>
        <begin position="376"/>
        <end position="385"/>
    </location>
</feature>
<feature type="compositionally biased region" description="Basic and acidic residues" evidence="2">
    <location>
        <begin position="278"/>
        <end position="294"/>
    </location>
</feature>
<name>A0A165CNC7_EXIGL</name>
<dbReference type="STRING" id="1314781.A0A165CNC7"/>
<evidence type="ECO:0000256" key="1">
    <source>
        <dbReference type="ARBA" id="ARBA00022553"/>
    </source>
</evidence>
<feature type="compositionally biased region" description="Acidic residues" evidence="2">
    <location>
        <begin position="308"/>
        <end position="317"/>
    </location>
</feature>
<feature type="domain" description="Hpc2-related" evidence="3">
    <location>
        <begin position="297"/>
        <end position="344"/>
    </location>
</feature>
<dbReference type="Proteomes" id="UP000077266">
    <property type="component" value="Unassembled WGS sequence"/>
</dbReference>